<dbReference type="SMART" id="SM00530">
    <property type="entry name" value="HTH_XRE"/>
    <property type="match status" value="1"/>
</dbReference>
<protein>
    <submittedName>
        <fullName evidence="5">Transcriptional regulator</fullName>
    </submittedName>
</protein>
<accession>A0A364NUI2</accession>
<keyword evidence="6" id="KW-1185">Reference proteome</keyword>
<dbReference type="Proteomes" id="UP000251075">
    <property type="component" value="Unassembled WGS sequence"/>
</dbReference>
<dbReference type="PROSITE" id="PS50943">
    <property type="entry name" value="HTH_CROC1"/>
    <property type="match status" value="1"/>
</dbReference>
<evidence type="ECO:0000256" key="3">
    <source>
        <dbReference type="ARBA" id="ARBA00023163"/>
    </source>
</evidence>
<dbReference type="SUPFAM" id="SSF47413">
    <property type="entry name" value="lambda repressor-like DNA-binding domains"/>
    <property type="match status" value="1"/>
</dbReference>
<dbReference type="InterPro" id="IPR010982">
    <property type="entry name" value="Lambda_DNA-bd_dom_sf"/>
</dbReference>
<comment type="caution">
    <text evidence="5">The sequence shown here is derived from an EMBL/GenBank/DDBJ whole genome shotgun (WGS) entry which is preliminary data.</text>
</comment>
<dbReference type="EMBL" id="PGTO01000017">
    <property type="protein sequence ID" value="RAU20733.1"/>
    <property type="molecule type" value="Genomic_DNA"/>
</dbReference>
<keyword evidence="2" id="KW-0238">DNA-binding</keyword>
<dbReference type="RefSeq" id="WP_112146739.1">
    <property type="nucleotide sequence ID" value="NZ_PGTO01000017.1"/>
</dbReference>
<feature type="domain" description="HTH cro/C1-type" evidence="4">
    <location>
        <begin position="42"/>
        <end position="80"/>
    </location>
</feature>
<dbReference type="AlphaFoldDB" id="A0A364NUI2"/>
<evidence type="ECO:0000256" key="2">
    <source>
        <dbReference type="ARBA" id="ARBA00023125"/>
    </source>
</evidence>
<proteinExistence type="predicted"/>
<dbReference type="PANTHER" id="PTHR36511:SF4">
    <property type="entry name" value="ANTITOXIN MQSA"/>
    <property type="match status" value="1"/>
</dbReference>
<dbReference type="PANTHER" id="PTHR36511">
    <property type="entry name" value="MERR FAMILY BACTERIAL REGULATORY PROTEIN"/>
    <property type="match status" value="1"/>
</dbReference>
<evidence type="ECO:0000313" key="6">
    <source>
        <dbReference type="Proteomes" id="UP000251075"/>
    </source>
</evidence>
<dbReference type="Pfam" id="PF01381">
    <property type="entry name" value="HTH_3"/>
    <property type="match status" value="1"/>
</dbReference>
<name>A0A364NUI2_9PROT</name>
<sequence>MSVKKDVSDELVAAMGEALAIATGEAAPAAVHRVEVMLDVDVRAIRTRLGMSREQFAKRFRFPTRTVQEWEQGRRRPDQSARAYLTVIERNPKAVEDALSAP</sequence>
<reference evidence="5 6" key="1">
    <citation type="submission" date="2017-11" db="EMBL/GenBank/DDBJ databases">
        <title>Draft genome sequence of magnetotactic bacterium Magnetospirillum kuznetsovii LBB-42.</title>
        <authorList>
            <person name="Grouzdev D.S."/>
            <person name="Rysina M.S."/>
            <person name="Baslerov R.V."/>
            <person name="Koziaeva V."/>
        </authorList>
    </citation>
    <scope>NUCLEOTIDE SEQUENCE [LARGE SCALE GENOMIC DNA]</scope>
    <source>
        <strain evidence="5 6">LBB-42</strain>
    </source>
</reference>
<evidence type="ECO:0000313" key="5">
    <source>
        <dbReference type="EMBL" id="RAU20733.1"/>
    </source>
</evidence>
<dbReference type="OrthoDB" id="461984at2"/>
<keyword evidence="1" id="KW-0805">Transcription regulation</keyword>
<dbReference type="Gene3D" id="1.10.260.40">
    <property type="entry name" value="lambda repressor-like DNA-binding domains"/>
    <property type="match status" value="1"/>
</dbReference>
<evidence type="ECO:0000256" key="1">
    <source>
        <dbReference type="ARBA" id="ARBA00023015"/>
    </source>
</evidence>
<keyword evidence="3" id="KW-0804">Transcription</keyword>
<dbReference type="InterPro" id="IPR052359">
    <property type="entry name" value="HTH-type_reg/antitoxin"/>
</dbReference>
<evidence type="ECO:0000259" key="4">
    <source>
        <dbReference type="PROSITE" id="PS50943"/>
    </source>
</evidence>
<dbReference type="InterPro" id="IPR001387">
    <property type="entry name" value="Cro/C1-type_HTH"/>
</dbReference>
<dbReference type="CDD" id="cd00093">
    <property type="entry name" value="HTH_XRE"/>
    <property type="match status" value="1"/>
</dbReference>
<dbReference type="GO" id="GO:0003677">
    <property type="term" value="F:DNA binding"/>
    <property type="evidence" value="ECO:0007669"/>
    <property type="project" value="UniProtKB-KW"/>
</dbReference>
<gene>
    <name evidence="5" type="ORF">CU669_16740</name>
</gene>
<organism evidence="5 6">
    <name type="scientific">Paramagnetospirillum kuznetsovii</name>
    <dbReference type="NCBI Taxonomy" id="2053833"/>
    <lineage>
        <taxon>Bacteria</taxon>
        <taxon>Pseudomonadati</taxon>
        <taxon>Pseudomonadota</taxon>
        <taxon>Alphaproteobacteria</taxon>
        <taxon>Rhodospirillales</taxon>
        <taxon>Magnetospirillaceae</taxon>
        <taxon>Paramagnetospirillum</taxon>
    </lineage>
</organism>